<evidence type="ECO:0000259" key="3">
    <source>
        <dbReference type="PROSITE" id="PS50043"/>
    </source>
</evidence>
<dbReference type="PRINTS" id="PR00038">
    <property type="entry name" value="HTHLUXR"/>
</dbReference>
<dbReference type="PANTHER" id="PTHR16305:SF35">
    <property type="entry name" value="TRANSCRIPTIONAL ACTIVATOR DOMAIN"/>
    <property type="match status" value="1"/>
</dbReference>
<dbReference type="EMBL" id="JBHSFK010000016">
    <property type="protein sequence ID" value="MFC4502745.1"/>
    <property type="molecule type" value="Genomic_DNA"/>
</dbReference>
<name>A0ABV9AVR8_9ACTN</name>
<dbReference type="InterPro" id="IPR000792">
    <property type="entry name" value="Tscrpt_reg_LuxR_C"/>
</dbReference>
<dbReference type="InterPro" id="IPR027417">
    <property type="entry name" value="P-loop_NTPase"/>
</dbReference>
<dbReference type="Pfam" id="PF13191">
    <property type="entry name" value="AAA_16"/>
    <property type="match status" value="1"/>
</dbReference>
<dbReference type="Proteomes" id="UP001595839">
    <property type="component" value="Unassembled WGS sequence"/>
</dbReference>
<keyword evidence="2" id="KW-0067">ATP-binding</keyword>
<evidence type="ECO:0000313" key="4">
    <source>
        <dbReference type="EMBL" id="MFC4502745.1"/>
    </source>
</evidence>
<proteinExistence type="predicted"/>
<dbReference type="PROSITE" id="PS50043">
    <property type="entry name" value="HTH_LUXR_2"/>
    <property type="match status" value="1"/>
</dbReference>
<dbReference type="Gene3D" id="1.10.10.10">
    <property type="entry name" value="Winged helix-like DNA-binding domain superfamily/Winged helix DNA-binding domain"/>
    <property type="match status" value="1"/>
</dbReference>
<dbReference type="PANTHER" id="PTHR16305">
    <property type="entry name" value="TESTICULAR SOLUBLE ADENYLYL CYCLASE"/>
    <property type="match status" value="1"/>
</dbReference>
<dbReference type="PROSITE" id="PS00622">
    <property type="entry name" value="HTH_LUXR_1"/>
    <property type="match status" value="1"/>
</dbReference>
<dbReference type="InterPro" id="IPR041664">
    <property type="entry name" value="AAA_16"/>
</dbReference>
<dbReference type="SMART" id="SM00382">
    <property type="entry name" value="AAA"/>
    <property type="match status" value="1"/>
</dbReference>
<dbReference type="SUPFAM" id="SSF46894">
    <property type="entry name" value="C-terminal effector domain of the bipartite response regulators"/>
    <property type="match status" value="1"/>
</dbReference>
<sequence>MTVGAVRSGLVGRRAELTLVRALLDEAVTGGGTLLLTGEPGVGKTVLLDCAAEMASAAGLEVLRGSGVRSEADVAYSGLHQVLLPLEGELGLLPPAQRAALTVALGFGAGAAPDPLRVSMAAVALLQRAAARRPLLVIVDDVQWLDRASAGVLGFVSRRPPGSRVGFLAVARPGTESHFERAGLPEHELRPLDDETATDLLRIRFPALARRDRVRLVAEARGNPLALLELAGDEESGPPSAARPVRSCVNALPAPAFRLLLRAALDVTGDPRILRSTGPGAPGFGDLGPAERAGLIRVDDNPRRVEFVHPLIRSAVLRRSTSGERREAHRALAQLLADRPERRAWHLAEASIEPDEQVAVLLDEVAPRLLRRGDAVGAVAALSRAAELSPRGTDRSRRLAEAAYIGADVTGELRGTPQLLAAAHAADPGTDQPLHAAVAAAYMLHTGEGDIDTAHRLLVGAVEAFPDRDGADDPMVNRALRTLLLACFFGGRAELWDPFHAAVARSGGDSLVSLCGTTSCDPARTTADVLEQLDDLIARSGEELDPSRIVGLATAGVFVDRLAGLRESLWRVVRDARQGGAVGSAVDARLLLGIDGFLTGRWDEARRLLDEGVQLCDDHGYGILALPGRWGQALLAAARGDFDAAATLTDDIVRWAAPRGIRVAQMYAGHIRTLTALGRGDYEEAYRQATAVSPAGVLRSRVPLALWVAMDVVEAAVRSNRHAEADAHVTAMRDAGIAGLSPRLALLAAGSAAMAASDSTATALFEEALALPGAEHWAFELARVRLAYGEHLRRSRAITPARAQLGAALDVFRRLGAHPWATRAENELLATGQTRSRAGEFGPGALTSREREIATLAASGLRNRQIGERLQLSARTVGAHLRHVFQKLGIASRAALRDALGPAGAEDARVI</sequence>
<evidence type="ECO:0000313" key="5">
    <source>
        <dbReference type="Proteomes" id="UP001595839"/>
    </source>
</evidence>
<dbReference type="SMART" id="SM00421">
    <property type="entry name" value="HTH_LUXR"/>
    <property type="match status" value="1"/>
</dbReference>
<dbReference type="InterPro" id="IPR003593">
    <property type="entry name" value="AAA+_ATPase"/>
</dbReference>
<dbReference type="InterPro" id="IPR036388">
    <property type="entry name" value="WH-like_DNA-bd_sf"/>
</dbReference>
<dbReference type="RefSeq" id="WP_381168606.1">
    <property type="nucleotide sequence ID" value="NZ_JBHSFK010000016.1"/>
</dbReference>
<keyword evidence="1" id="KW-0547">Nucleotide-binding</keyword>
<dbReference type="CDD" id="cd06170">
    <property type="entry name" value="LuxR_C_like"/>
    <property type="match status" value="1"/>
</dbReference>
<keyword evidence="5" id="KW-1185">Reference proteome</keyword>
<feature type="domain" description="HTH luxR-type" evidence="3">
    <location>
        <begin position="839"/>
        <end position="904"/>
    </location>
</feature>
<organism evidence="4 5">
    <name type="scientific">Streptomyces vulcanius</name>
    <dbReference type="NCBI Taxonomy" id="1441876"/>
    <lineage>
        <taxon>Bacteria</taxon>
        <taxon>Bacillati</taxon>
        <taxon>Actinomycetota</taxon>
        <taxon>Actinomycetes</taxon>
        <taxon>Kitasatosporales</taxon>
        <taxon>Streptomycetaceae</taxon>
        <taxon>Streptomyces</taxon>
    </lineage>
</organism>
<accession>A0ABV9AVR8</accession>
<gene>
    <name evidence="4" type="ORF">ACFPIH_25075</name>
</gene>
<dbReference type="Pfam" id="PF00196">
    <property type="entry name" value="GerE"/>
    <property type="match status" value="1"/>
</dbReference>
<dbReference type="SUPFAM" id="SSF52540">
    <property type="entry name" value="P-loop containing nucleoside triphosphate hydrolases"/>
    <property type="match status" value="1"/>
</dbReference>
<comment type="caution">
    <text evidence="4">The sequence shown here is derived from an EMBL/GenBank/DDBJ whole genome shotgun (WGS) entry which is preliminary data.</text>
</comment>
<evidence type="ECO:0000256" key="1">
    <source>
        <dbReference type="ARBA" id="ARBA00022741"/>
    </source>
</evidence>
<evidence type="ECO:0000256" key="2">
    <source>
        <dbReference type="ARBA" id="ARBA00022840"/>
    </source>
</evidence>
<protein>
    <submittedName>
        <fullName evidence="4">AAA family ATPase</fullName>
    </submittedName>
</protein>
<reference evidence="5" key="1">
    <citation type="journal article" date="2019" name="Int. J. Syst. Evol. Microbiol.">
        <title>The Global Catalogue of Microorganisms (GCM) 10K type strain sequencing project: providing services to taxonomists for standard genome sequencing and annotation.</title>
        <authorList>
            <consortium name="The Broad Institute Genomics Platform"/>
            <consortium name="The Broad Institute Genome Sequencing Center for Infectious Disease"/>
            <person name="Wu L."/>
            <person name="Ma J."/>
        </authorList>
    </citation>
    <scope>NUCLEOTIDE SEQUENCE [LARGE SCALE GENOMIC DNA]</scope>
    <source>
        <strain evidence="5">CGMCC 4.7177</strain>
    </source>
</reference>
<dbReference type="InterPro" id="IPR016032">
    <property type="entry name" value="Sig_transdc_resp-reg_C-effctor"/>
</dbReference>